<keyword evidence="3 6" id="KW-0812">Transmembrane</keyword>
<dbReference type="PIRSF" id="PIRSF035875">
    <property type="entry name" value="RNase_BN"/>
    <property type="match status" value="1"/>
</dbReference>
<feature type="transmembrane region" description="Helical" evidence="6">
    <location>
        <begin position="170"/>
        <end position="197"/>
    </location>
</feature>
<comment type="subcellular location">
    <subcellularLocation>
        <location evidence="1">Cell membrane</location>
        <topology evidence="1">Multi-pass membrane protein</topology>
    </subcellularLocation>
</comment>
<feature type="transmembrane region" description="Helical" evidence="6">
    <location>
        <begin position="133"/>
        <end position="158"/>
    </location>
</feature>
<keyword evidence="5 6" id="KW-0472">Membrane</keyword>
<keyword evidence="2" id="KW-1003">Cell membrane</keyword>
<evidence type="ECO:0000256" key="2">
    <source>
        <dbReference type="ARBA" id="ARBA00022475"/>
    </source>
</evidence>
<keyword evidence="8" id="KW-1185">Reference proteome</keyword>
<reference evidence="7 8" key="1">
    <citation type="submission" date="2019-04" db="EMBL/GenBank/DDBJ databases">
        <title>Phreatobacter aquaticus sp. nov.</title>
        <authorList>
            <person name="Choi A."/>
        </authorList>
    </citation>
    <scope>NUCLEOTIDE SEQUENCE [LARGE SCALE GENOMIC DNA]</scope>
    <source>
        <strain evidence="7 8">KCTC 52518</strain>
    </source>
</reference>
<name>A0A4D7AZ22_9HYPH</name>
<feature type="transmembrane region" description="Helical" evidence="6">
    <location>
        <begin position="90"/>
        <end position="113"/>
    </location>
</feature>
<evidence type="ECO:0000256" key="6">
    <source>
        <dbReference type="SAM" id="Phobius"/>
    </source>
</evidence>
<dbReference type="PANTHER" id="PTHR30213:SF0">
    <property type="entry name" value="UPF0761 MEMBRANE PROTEIN YIHY"/>
    <property type="match status" value="1"/>
</dbReference>
<feature type="transmembrane region" description="Helical" evidence="6">
    <location>
        <begin position="28"/>
        <end position="50"/>
    </location>
</feature>
<feature type="transmembrane region" description="Helical" evidence="6">
    <location>
        <begin position="239"/>
        <end position="262"/>
    </location>
</feature>
<sequence length="278" mass="30559">MIISAAKIAWEACEQFLEDDGWAISSHIALNGLMSLFPFLIVVTALAGLFGSKAYADTVTELLFEAWPETVARPIAHELSTVLTTFRTDILTFGVLLSVYFSSNGVEALRVGLNRSYDMREMRWWYMCRLESIGYVLVGAVALLAVAFLVVLGPLLWATAVRHAPWLAPFGWIVLFIRVAAASLVLIVALTIVHLYLPAGRRRFMDVMPGIVVTLVLWLIGGTVFGSYIAGFAQNYVNTYAGLASGMVALVFLYYLAAIFLLGGELNAAIWRARGRIL</sequence>
<dbReference type="PANTHER" id="PTHR30213">
    <property type="entry name" value="INNER MEMBRANE PROTEIN YHJD"/>
    <property type="match status" value="1"/>
</dbReference>
<keyword evidence="4 6" id="KW-1133">Transmembrane helix</keyword>
<dbReference type="KEGG" id="pstg:E8M01_10540"/>
<dbReference type="Pfam" id="PF03631">
    <property type="entry name" value="Virul_fac_BrkB"/>
    <property type="match status" value="1"/>
</dbReference>
<evidence type="ECO:0000256" key="1">
    <source>
        <dbReference type="ARBA" id="ARBA00004651"/>
    </source>
</evidence>
<dbReference type="RefSeq" id="WP_136960077.1">
    <property type="nucleotide sequence ID" value="NZ_CP039690.1"/>
</dbReference>
<dbReference type="GO" id="GO:0005886">
    <property type="term" value="C:plasma membrane"/>
    <property type="evidence" value="ECO:0007669"/>
    <property type="project" value="UniProtKB-SubCell"/>
</dbReference>
<evidence type="ECO:0000256" key="3">
    <source>
        <dbReference type="ARBA" id="ARBA00022692"/>
    </source>
</evidence>
<evidence type="ECO:0000313" key="7">
    <source>
        <dbReference type="EMBL" id="QCI64625.1"/>
    </source>
</evidence>
<dbReference type="InterPro" id="IPR017039">
    <property type="entry name" value="Virul_fac_BrkB"/>
</dbReference>
<evidence type="ECO:0000313" key="8">
    <source>
        <dbReference type="Proteomes" id="UP000298781"/>
    </source>
</evidence>
<evidence type="ECO:0000256" key="5">
    <source>
        <dbReference type="ARBA" id="ARBA00023136"/>
    </source>
</evidence>
<feature type="transmembrane region" description="Helical" evidence="6">
    <location>
        <begin position="209"/>
        <end position="233"/>
    </location>
</feature>
<evidence type="ECO:0000256" key="4">
    <source>
        <dbReference type="ARBA" id="ARBA00022989"/>
    </source>
</evidence>
<accession>A0A4D7AZ22</accession>
<dbReference type="EMBL" id="CP039690">
    <property type="protein sequence ID" value="QCI64625.1"/>
    <property type="molecule type" value="Genomic_DNA"/>
</dbReference>
<gene>
    <name evidence="7" type="ORF">E8M01_10540</name>
</gene>
<dbReference type="Proteomes" id="UP000298781">
    <property type="component" value="Chromosome"/>
</dbReference>
<dbReference type="OrthoDB" id="7163777at2"/>
<organism evidence="7 8">
    <name type="scientific">Phreatobacter stygius</name>
    <dbReference type="NCBI Taxonomy" id="1940610"/>
    <lineage>
        <taxon>Bacteria</taxon>
        <taxon>Pseudomonadati</taxon>
        <taxon>Pseudomonadota</taxon>
        <taxon>Alphaproteobacteria</taxon>
        <taxon>Hyphomicrobiales</taxon>
        <taxon>Phreatobacteraceae</taxon>
        <taxon>Phreatobacter</taxon>
    </lineage>
</organism>
<proteinExistence type="predicted"/>
<protein>
    <submittedName>
        <fullName evidence="7">YihY/virulence factor BrkB family protein</fullName>
    </submittedName>
</protein>
<dbReference type="AlphaFoldDB" id="A0A4D7AZ22"/>